<comment type="caution">
    <text evidence="1">The sequence shown here is derived from an EMBL/GenBank/DDBJ whole genome shotgun (WGS) entry which is preliminary data.</text>
</comment>
<reference evidence="1" key="1">
    <citation type="submission" date="2021-06" db="EMBL/GenBank/DDBJ databases">
        <authorList>
            <person name="Kallberg Y."/>
            <person name="Tangrot J."/>
            <person name="Rosling A."/>
        </authorList>
    </citation>
    <scope>NUCLEOTIDE SEQUENCE</scope>
    <source>
        <strain evidence="1">IA702</strain>
    </source>
</reference>
<evidence type="ECO:0000313" key="1">
    <source>
        <dbReference type="EMBL" id="CAG8673429.1"/>
    </source>
</evidence>
<feature type="non-terminal residue" evidence="1">
    <location>
        <position position="101"/>
    </location>
</feature>
<dbReference type="EMBL" id="CAJVPJ010007090">
    <property type="protein sequence ID" value="CAG8673429.1"/>
    <property type="molecule type" value="Genomic_DNA"/>
</dbReference>
<protein>
    <submittedName>
        <fullName evidence="1">10812_t:CDS:1</fullName>
    </submittedName>
</protein>
<name>A0A9N9EBT5_9GLOM</name>
<sequence>MSKTLVDDTIHEKVLSYLSDYAAKGPNMISVFITWNVLDIIHDVIFQTEQDYRITALVIKFLARLLANDDRQQARLYRKLSETQRGILDYIIINIFAKEAL</sequence>
<dbReference type="OrthoDB" id="10057956at2759"/>
<proteinExistence type="predicted"/>
<accession>A0A9N9EBT5</accession>
<dbReference type="AlphaFoldDB" id="A0A9N9EBT5"/>
<dbReference type="Proteomes" id="UP000789572">
    <property type="component" value="Unassembled WGS sequence"/>
</dbReference>
<gene>
    <name evidence="1" type="ORF">POCULU_LOCUS11100</name>
</gene>
<keyword evidence="2" id="KW-1185">Reference proteome</keyword>
<organism evidence="1 2">
    <name type="scientific">Paraglomus occultum</name>
    <dbReference type="NCBI Taxonomy" id="144539"/>
    <lineage>
        <taxon>Eukaryota</taxon>
        <taxon>Fungi</taxon>
        <taxon>Fungi incertae sedis</taxon>
        <taxon>Mucoromycota</taxon>
        <taxon>Glomeromycotina</taxon>
        <taxon>Glomeromycetes</taxon>
        <taxon>Paraglomerales</taxon>
        <taxon>Paraglomeraceae</taxon>
        <taxon>Paraglomus</taxon>
    </lineage>
</organism>
<evidence type="ECO:0000313" key="2">
    <source>
        <dbReference type="Proteomes" id="UP000789572"/>
    </source>
</evidence>